<dbReference type="EMBL" id="JAEAOA010000355">
    <property type="protein sequence ID" value="KAK3587554.1"/>
    <property type="molecule type" value="Genomic_DNA"/>
</dbReference>
<reference evidence="1" key="1">
    <citation type="journal article" date="2021" name="Genome Biol. Evol.">
        <title>A High-Quality Reference Genome for a Parasitic Bivalve with Doubly Uniparental Inheritance (Bivalvia: Unionida).</title>
        <authorList>
            <person name="Smith C.H."/>
        </authorList>
    </citation>
    <scope>NUCLEOTIDE SEQUENCE</scope>
    <source>
        <strain evidence="1">CHS0354</strain>
    </source>
</reference>
<name>A0AAE0S9F0_9BIVA</name>
<proteinExistence type="predicted"/>
<reference evidence="1" key="3">
    <citation type="submission" date="2023-05" db="EMBL/GenBank/DDBJ databases">
        <authorList>
            <person name="Smith C.H."/>
        </authorList>
    </citation>
    <scope>NUCLEOTIDE SEQUENCE</scope>
    <source>
        <strain evidence="1">CHS0354</strain>
        <tissue evidence="1">Mantle</tissue>
    </source>
</reference>
<sequence length="97" mass="10786">MDASMINPSKECVGIGGKGICKYEYKAVDAEHIIGYRSGHSRCSRISSMEISTTNTVASYSPAAVSPRFWNFNTSSRAGIKEYTIRRSNRNVFQGKR</sequence>
<protein>
    <submittedName>
        <fullName evidence="1">Uncharacterized protein</fullName>
    </submittedName>
</protein>
<accession>A0AAE0S9F0</accession>
<gene>
    <name evidence="1" type="ORF">CHS0354_004841</name>
</gene>
<evidence type="ECO:0000313" key="1">
    <source>
        <dbReference type="EMBL" id="KAK3587554.1"/>
    </source>
</evidence>
<keyword evidence="2" id="KW-1185">Reference proteome</keyword>
<evidence type="ECO:0000313" key="2">
    <source>
        <dbReference type="Proteomes" id="UP001195483"/>
    </source>
</evidence>
<dbReference type="Proteomes" id="UP001195483">
    <property type="component" value="Unassembled WGS sequence"/>
</dbReference>
<comment type="caution">
    <text evidence="1">The sequence shown here is derived from an EMBL/GenBank/DDBJ whole genome shotgun (WGS) entry which is preliminary data.</text>
</comment>
<organism evidence="1 2">
    <name type="scientific">Potamilus streckersoni</name>
    <dbReference type="NCBI Taxonomy" id="2493646"/>
    <lineage>
        <taxon>Eukaryota</taxon>
        <taxon>Metazoa</taxon>
        <taxon>Spiralia</taxon>
        <taxon>Lophotrochozoa</taxon>
        <taxon>Mollusca</taxon>
        <taxon>Bivalvia</taxon>
        <taxon>Autobranchia</taxon>
        <taxon>Heteroconchia</taxon>
        <taxon>Palaeoheterodonta</taxon>
        <taxon>Unionida</taxon>
        <taxon>Unionoidea</taxon>
        <taxon>Unionidae</taxon>
        <taxon>Ambleminae</taxon>
        <taxon>Lampsilini</taxon>
        <taxon>Potamilus</taxon>
    </lineage>
</organism>
<dbReference type="AlphaFoldDB" id="A0AAE0S9F0"/>
<reference evidence="1" key="2">
    <citation type="journal article" date="2021" name="Genome Biol. Evol.">
        <title>Developing a high-quality reference genome for a parasitic bivalve with doubly uniparental inheritance (Bivalvia: Unionida).</title>
        <authorList>
            <person name="Smith C.H."/>
        </authorList>
    </citation>
    <scope>NUCLEOTIDE SEQUENCE</scope>
    <source>
        <strain evidence="1">CHS0354</strain>
        <tissue evidence="1">Mantle</tissue>
    </source>
</reference>